<reference evidence="2 3" key="1">
    <citation type="journal article" date="2024" name="BMC Genomics">
        <title>De novo assembly and annotation of Popillia japonica's genome with initial clues to its potential as an invasive pest.</title>
        <authorList>
            <person name="Cucini C."/>
            <person name="Boschi S."/>
            <person name="Funari R."/>
            <person name="Cardaioli E."/>
            <person name="Iannotti N."/>
            <person name="Marturano G."/>
            <person name="Paoli F."/>
            <person name="Bruttini M."/>
            <person name="Carapelli A."/>
            <person name="Frati F."/>
            <person name="Nardi F."/>
        </authorList>
    </citation>
    <scope>NUCLEOTIDE SEQUENCE [LARGE SCALE GENOMIC DNA]</scope>
    <source>
        <strain evidence="2">DMR45628</strain>
    </source>
</reference>
<keyword evidence="3" id="KW-1185">Reference proteome</keyword>
<evidence type="ECO:0000313" key="2">
    <source>
        <dbReference type="EMBL" id="KAK9719829.1"/>
    </source>
</evidence>
<feature type="compositionally biased region" description="Basic and acidic residues" evidence="1">
    <location>
        <begin position="7"/>
        <end position="26"/>
    </location>
</feature>
<name>A0AAW1KIR4_POPJA</name>
<organism evidence="2 3">
    <name type="scientific">Popillia japonica</name>
    <name type="common">Japanese beetle</name>
    <dbReference type="NCBI Taxonomy" id="7064"/>
    <lineage>
        <taxon>Eukaryota</taxon>
        <taxon>Metazoa</taxon>
        <taxon>Ecdysozoa</taxon>
        <taxon>Arthropoda</taxon>
        <taxon>Hexapoda</taxon>
        <taxon>Insecta</taxon>
        <taxon>Pterygota</taxon>
        <taxon>Neoptera</taxon>
        <taxon>Endopterygota</taxon>
        <taxon>Coleoptera</taxon>
        <taxon>Polyphaga</taxon>
        <taxon>Scarabaeiformia</taxon>
        <taxon>Scarabaeidae</taxon>
        <taxon>Rutelinae</taxon>
        <taxon>Popillia</taxon>
    </lineage>
</organism>
<evidence type="ECO:0000313" key="3">
    <source>
        <dbReference type="Proteomes" id="UP001458880"/>
    </source>
</evidence>
<protein>
    <submittedName>
        <fullName evidence="2">Uncharacterized protein</fullName>
    </submittedName>
</protein>
<evidence type="ECO:0000256" key="1">
    <source>
        <dbReference type="SAM" id="MobiDB-lite"/>
    </source>
</evidence>
<gene>
    <name evidence="2" type="ORF">QE152_g22479</name>
</gene>
<feature type="region of interest" description="Disordered" evidence="1">
    <location>
        <begin position="1"/>
        <end position="26"/>
    </location>
</feature>
<comment type="caution">
    <text evidence="2">The sequence shown here is derived from an EMBL/GenBank/DDBJ whole genome shotgun (WGS) entry which is preliminary data.</text>
</comment>
<dbReference type="EMBL" id="JASPKY010000216">
    <property type="protein sequence ID" value="KAK9719829.1"/>
    <property type="molecule type" value="Genomic_DNA"/>
</dbReference>
<dbReference type="Proteomes" id="UP001458880">
    <property type="component" value="Unassembled WGS sequence"/>
</dbReference>
<dbReference type="AlphaFoldDB" id="A0AAW1KIR4"/>
<sequence length="88" mass="10554">MYRKSSRTNERKYDKRNVDDERNSIKKCTEKAAEQTIGRRKNTNRKGWYDQNCREKLNEKIKARSKWLSSNKAELIEKDGMIRIAEKS</sequence>
<proteinExistence type="predicted"/>
<accession>A0AAW1KIR4</accession>